<name>A0AA41UM47_9BACT</name>
<accession>A0AA41UM47</accession>
<feature type="transmembrane region" description="Helical" evidence="1">
    <location>
        <begin position="138"/>
        <end position="155"/>
    </location>
</feature>
<dbReference type="RefSeq" id="WP_246912749.1">
    <property type="nucleotide sequence ID" value="NZ_JALJRB010000023.1"/>
</dbReference>
<organism evidence="2 3">
    <name type="scientific">Desulfatitalea alkaliphila</name>
    <dbReference type="NCBI Taxonomy" id="2929485"/>
    <lineage>
        <taxon>Bacteria</taxon>
        <taxon>Pseudomonadati</taxon>
        <taxon>Thermodesulfobacteriota</taxon>
        <taxon>Desulfobacteria</taxon>
        <taxon>Desulfobacterales</taxon>
        <taxon>Desulfosarcinaceae</taxon>
        <taxon>Desulfatitalea</taxon>
    </lineage>
</organism>
<feature type="transmembrane region" description="Helical" evidence="1">
    <location>
        <begin position="26"/>
        <end position="48"/>
    </location>
</feature>
<keyword evidence="1" id="KW-1133">Transmembrane helix</keyword>
<dbReference type="AlphaFoldDB" id="A0AA41UM47"/>
<reference evidence="2" key="1">
    <citation type="submission" date="2022-04" db="EMBL/GenBank/DDBJ databases">
        <title>Desulfatitalea alkaliphila sp. nov., a novel anaerobic sulfate-reducing bacterium isolated from terrestrial mud volcano, Taman Peninsula, Russia.</title>
        <authorList>
            <person name="Khomyakova M.A."/>
            <person name="Merkel A.Y."/>
            <person name="Slobodkin A.I."/>
        </authorList>
    </citation>
    <scope>NUCLEOTIDE SEQUENCE</scope>
    <source>
        <strain evidence="2">M08but</strain>
    </source>
</reference>
<keyword evidence="3" id="KW-1185">Reference proteome</keyword>
<dbReference type="EMBL" id="JALJRB010000023">
    <property type="protein sequence ID" value="MCJ8502246.1"/>
    <property type="molecule type" value="Genomic_DNA"/>
</dbReference>
<evidence type="ECO:0000256" key="1">
    <source>
        <dbReference type="SAM" id="Phobius"/>
    </source>
</evidence>
<comment type="caution">
    <text evidence="2">The sequence shown here is derived from an EMBL/GenBank/DDBJ whole genome shotgun (WGS) entry which is preliminary data.</text>
</comment>
<proteinExistence type="predicted"/>
<feature type="transmembrane region" description="Helical" evidence="1">
    <location>
        <begin position="97"/>
        <end position="118"/>
    </location>
</feature>
<keyword evidence="1" id="KW-0812">Transmembrane</keyword>
<sequence length="173" mass="19828">MQTFFNLIDPVLILPFRLFDNPMTGWWVGNFCLALWCIVIGELTMAVAHRVNRKAIATNLEETEYYHEQSMKAKAAGDEQAYTGINKLANQAYGKSFFLLMAMGMAALWPAFIAAGWLDKRFGNLQFNLPAWAGGFEISFLAPFICIYILQRIAWSRIKKRIMNRRQPPLADR</sequence>
<gene>
    <name evidence="2" type="ORF">MRX98_16800</name>
</gene>
<keyword evidence="1" id="KW-0472">Membrane</keyword>
<protein>
    <submittedName>
        <fullName evidence="2">Uncharacterized protein</fullName>
    </submittedName>
</protein>
<dbReference type="Proteomes" id="UP001165427">
    <property type="component" value="Unassembled WGS sequence"/>
</dbReference>
<evidence type="ECO:0000313" key="3">
    <source>
        <dbReference type="Proteomes" id="UP001165427"/>
    </source>
</evidence>
<evidence type="ECO:0000313" key="2">
    <source>
        <dbReference type="EMBL" id="MCJ8502246.1"/>
    </source>
</evidence>